<evidence type="ECO:0000256" key="1">
    <source>
        <dbReference type="SAM" id="SignalP"/>
    </source>
</evidence>
<keyword evidence="3" id="KW-1185">Reference proteome</keyword>
<sequence precursor="true">MRLRHTLTSFGILALVAMLGTLANAVTFKDIAHDSDSSDWVGVSIADSDAGFVDVTKTPITNNNNNETFYLRDTFHGSLSLDLLTVNDLDEGTATGFDILGLGLIGQDAVLQNDFPFTSSIGLGGDLLNDGPGMTRDFFGHGAALLNPLAN</sequence>
<dbReference type="AlphaFoldDB" id="A0A517MRS9"/>
<evidence type="ECO:0000313" key="2">
    <source>
        <dbReference type="EMBL" id="QDS97589.1"/>
    </source>
</evidence>
<dbReference type="Proteomes" id="UP000319852">
    <property type="component" value="Chromosome"/>
</dbReference>
<keyword evidence="1" id="KW-0732">Signal</keyword>
<protein>
    <recommendedName>
        <fullName evidence="4">PEP-CTERM sorting domain-containing protein</fullName>
    </recommendedName>
</protein>
<reference evidence="2 3" key="1">
    <citation type="submission" date="2019-02" db="EMBL/GenBank/DDBJ databases">
        <title>Deep-cultivation of Planctomycetes and their phenomic and genomic characterization uncovers novel biology.</title>
        <authorList>
            <person name="Wiegand S."/>
            <person name="Jogler M."/>
            <person name="Boedeker C."/>
            <person name="Pinto D."/>
            <person name="Vollmers J."/>
            <person name="Rivas-Marin E."/>
            <person name="Kohn T."/>
            <person name="Peeters S.H."/>
            <person name="Heuer A."/>
            <person name="Rast P."/>
            <person name="Oberbeckmann S."/>
            <person name="Bunk B."/>
            <person name="Jeske O."/>
            <person name="Meyerdierks A."/>
            <person name="Storesund J.E."/>
            <person name="Kallscheuer N."/>
            <person name="Luecker S."/>
            <person name="Lage O.M."/>
            <person name="Pohl T."/>
            <person name="Merkel B.J."/>
            <person name="Hornburger P."/>
            <person name="Mueller R.-W."/>
            <person name="Bruemmer F."/>
            <person name="Labrenz M."/>
            <person name="Spormann A.M."/>
            <person name="Op den Camp H."/>
            <person name="Overmann J."/>
            <person name="Amann R."/>
            <person name="Jetten M.S.M."/>
            <person name="Mascher T."/>
            <person name="Medema M.H."/>
            <person name="Devos D.P."/>
            <person name="Kaster A.-K."/>
            <person name="Ovreas L."/>
            <person name="Rohde M."/>
            <person name="Galperin M.Y."/>
            <person name="Jogler C."/>
        </authorList>
    </citation>
    <scope>NUCLEOTIDE SEQUENCE [LARGE SCALE GENOMIC DNA]</scope>
    <source>
        <strain evidence="2 3">HG15A2</strain>
    </source>
</reference>
<organism evidence="2 3">
    <name type="scientific">Adhaeretor mobilis</name>
    <dbReference type="NCBI Taxonomy" id="1930276"/>
    <lineage>
        <taxon>Bacteria</taxon>
        <taxon>Pseudomonadati</taxon>
        <taxon>Planctomycetota</taxon>
        <taxon>Planctomycetia</taxon>
        <taxon>Pirellulales</taxon>
        <taxon>Lacipirellulaceae</taxon>
        <taxon>Adhaeretor</taxon>
    </lineage>
</organism>
<feature type="signal peptide" evidence="1">
    <location>
        <begin position="1"/>
        <end position="25"/>
    </location>
</feature>
<feature type="chain" id="PRO_5022109076" description="PEP-CTERM sorting domain-containing protein" evidence="1">
    <location>
        <begin position="26"/>
        <end position="151"/>
    </location>
</feature>
<dbReference type="RefSeq" id="WP_145058089.1">
    <property type="nucleotide sequence ID" value="NZ_CP036263.1"/>
</dbReference>
<dbReference type="KEGG" id="amob:HG15A2_08520"/>
<dbReference type="OrthoDB" id="263773at2"/>
<evidence type="ECO:0008006" key="4">
    <source>
        <dbReference type="Google" id="ProtNLM"/>
    </source>
</evidence>
<gene>
    <name evidence="2" type="ORF">HG15A2_08520</name>
</gene>
<evidence type="ECO:0000313" key="3">
    <source>
        <dbReference type="Proteomes" id="UP000319852"/>
    </source>
</evidence>
<dbReference type="EMBL" id="CP036263">
    <property type="protein sequence ID" value="QDS97589.1"/>
    <property type="molecule type" value="Genomic_DNA"/>
</dbReference>
<accession>A0A517MRS9</accession>
<name>A0A517MRS9_9BACT</name>
<proteinExistence type="predicted"/>